<evidence type="ECO:0000256" key="3">
    <source>
        <dbReference type="ARBA" id="ARBA00022777"/>
    </source>
</evidence>
<sequence length="1099" mass="113838">MENVACADQAFAERAGVYAAEHDVYGLLASMLRHVVETQPADPLRAMATFLGAAPVPRIVVLGAPCAATGAAAAGLAAALGAVHVDVAQVLASAGHLADVAASFAEVPDQVVVELTLAAVRTPAPTARGWVLHGAPLSRLQALSMQAQGLLPDTVLELVLPADAAPDTASDPAQLAAYARALPHLRAVFAPTLRTVELADADANADDAADAMLAALGRPAASKSRSRFQLLILGPPGSGISTAAAAVADRYNLVHVAPRMLLRAAVSGETPLGHKAEAHINDPVLPAELVAEAVVEALSAPAAQRRGWVLEGTDLDELAYKALGDAGLAPLRAYFLDVPRDVALARLEHLKVDPFTGKEWHTHRDVVPDVIARRLRPRSQYAPDVLAARWAAYDATVPLLLENLGPKLTVFDATRPAVNVAELIIAHAISPAEPAAAAADAAGSSALLPHQVPVQGTGALGLRSPRVPRRTRPVNLRATPAETEPLAAQPAAAAVPAAAAPAPQTHRSRRAPLAVCIVGRPGSGKTTQAARLAASEGLVHIQPHALLATEIERKTPLGARAKPYIDALRMPDDVILDVIKQRLAASDIASGSVGWVLDGFPETEWMASQLHDDGVDINRYICLDVSEDCARTRLQGRVVDPETMILYHRTLVPPPADVADRVAEFEEDDEEFIISRLQHYASHSQGSHDFHSDLYVHVAGEGSPDEVAARVVAAAQSAPDAAPPPSSVSQLYQDGALRVLVVGPPASGATTQAAILADKLGVGLISPRLVLEEQAAAGSELGLAAHAYLDAPVVPDHLLLAAVKLRLADADTNSGWVLDGYPETKAAAVELAQLDIRPHRVVVLTGSDAQLARRAKLDARNLDDHSAAMLRYRARAVDFETYFSKVLVRIDATHDAGAVADTVEAALTAAESSASGARLLVVGPPHAGTHRLAAALASALSLASVSPAAVLAAEITASTSLGLAAAPYAASGAYPADLLAKAVVAKLASPDAENGFVLDGYPADVAALSALRAAGFDLDAVIVVQLSDDDVRAKAAAATALRSSEPFDAAQLRKYHAALPALFAALANSAAVLKVNGAAPTATLAHSVTSDLATRGIVA</sequence>
<reference evidence="4 5" key="1">
    <citation type="submission" date="2010-05" db="EMBL/GenBank/DDBJ databases">
        <title>The Genome Sequence of Thecamonas trahens ATCC 50062.</title>
        <authorList>
            <consortium name="The Broad Institute Genome Sequencing Platform"/>
            <person name="Russ C."/>
            <person name="Cuomo C."/>
            <person name="Shea T."/>
            <person name="Young S.K."/>
            <person name="Zeng Q."/>
            <person name="Koehrsen M."/>
            <person name="Haas B."/>
            <person name="Borodovsky M."/>
            <person name="Guigo R."/>
            <person name="Alvarado L."/>
            <person name="Berlin A."/>
            <person name="Bochicchio J."/>
            <person name="Borenstein D."/>
            <person name="Chapman S."/>
            <person name="Chen Z."/>
            <person name="Freedman E."/>
            <person name="Gellesch M."/>
            <person name="Goldberg J."/>
            <person name="Griggs A."/>
            <person name="Gujja S."/>
            <person name="Heilman E."/>
            <person name="Heiman D."/>
            <person name="Hepburn T."/>
            <person name="Howarth C."/>
            <person name="Jen D."/>
            <person name="Larson L."/>
            <person name="Mehta T."/>
            <person name="Park D."/>
            <person name="Pearson M."/>
            <person name="Roberts A."/>
            <person name="Saif S."/>
            <person name="Shenoy N."/>
            <person name="Sisk P."/>
            <person name="Stolte C."/>
            <person name="Sykes S."/>
            <person name="Thomson T."/>
            <person name="Walk T."/>
            <person name="White J."/>
            <person name="Yandava C."/>
            <person name="Burger G."/>
            <person name="Gray M.W."/>
            <person name="Holland P.W.H."/>
            <person name="King N."/>
            <person name="Lang F.B.F."/>
            <person name="Roger A.J."/>
            <person name="Ruiz-Trillo I."/>
            <person name="Lander E."/>
            <person name="Nusbaum C."/>
        </authorList>
    </citation>
    <scope>NUCLEOTIDE SEQUENCE [LARGE SCALE GENOMIC DNA]</scope>
    <source>
        <strain evidence="4 5">ATCC 50062</strain>
    </source>
</reference>
<evidence type="ECO:0000313" key="4">
    <source>
        <dbReference type="EMBL" id="KNC49068.1"/>
    </source>
</evidence>
<dbReference type="RefSeq" id="XP_013758099.1">
    <property type="nucleotide sequence ID" value="XM_013902645.1"/>
</dbReference>
<dbReference type="GeneID" id="25564529"/>
<dbReference type="InterPro" id="IPR027417">
    <property type="entry name" value="P-loop_NTPase"/>
</dbReference>
<dbReference type="InterPro" id="IPR000850">
    <property type="entry name" value="Adenylat/UMP-CMP_kin"/>
</dbReference>
<keyword evidence="1" id="KW-0808">Transferase</keyword>
<dbReference type="CDD" id="cd01428">
    <property type="entry name" value="ADK"/>
    <property type="match status" value="3"/>
</dbReference>
<dbReference type="AlphaFoldDB" id="A0A0L0DCN9"/>
<evidence type="ECO:0000313" key="5">
    <source>
        <dbReference type="Proteomes" id="UP000054408"/>
    </source>
</evidence>
<accession>A0A0L0DCN9</accession>
<dbReference type="Proteomes" id="UP000054408">
    <property type="component" value="Unassembled WGS sequence"/>
</dbReference>
<dbReference type="Pfam" id="PF00406">
    <property type="entry name" value="ADK"/>
    <property type="match status" value="4"/>
</dbReference>
<dbReference type="Gene3D" id="3.40.50.300">
    <property type="entry name" value="P-loop containing nucleotide triphosphate hydrolases"/>
    <property type="match status" value="5"/>
</dbReference>
<keyword evidence="5" id="KW-1185">Reference proteome</keyword>
<dbReference type="SUPFAM" id="SSF52540">
    <property type="entry name" value="P-loop containing nucleoside triphosphate hydrolases"/>
    <property type="match status" value="4"/>
</dbReference>
<proteinExistence type="predicted"/>
<name>A0A0L0DCN9_THETB</name>
<dbReference type="EMBL" id="GL349453">
    <property type="protein sequence ID" value="KNC49068.1"/>
    <property type="molecule type" value="Genomic_DNA"/>
</dbReference>
<dbReference type="STRING" id="461836.A0A0L0DCN9"/>
<keyword evidence="2" id="KW-0547">Nucleotide-binding</keyword>
<dbReference type="OMA" id="INQTDCE"/>
<evidence type="ECO:0000256" key="1">
    <source>
        <dbReference type="ARBA" id="ARBA00022679"/>
    </source>
</evidence>
<dbReference type="PRINTS" id="PR00094">
    <property type="entry name" value="ADENYLTKNASE"/>
</dbReference>
<keyword evidence="3 4" id="KW-0418">Kinase</keyword>
<gene>
    <name evidence="4" type="ORF">AMSG_05027</name>
</gene>
<protein>
    <submittedName>
        <fullName evidence="4">Adenylate kinase</fullName>
    </submittedName>
</protein>
<organism evidence="4 5">
    <name type="scientific">Thecamonas trahens ATCC 50062</name>
    <dbReference type="NCBI Taxonomy" id="461836"/>
    <lineage>
        <taxon>Eukaryota</taxon>
        <taxon>Apusozoa</taxon>
        <taxon>Apusomonadida</taxon>
        <taxon>Apusomonadidae</taxon>
        <taxon>Thecamonas</taxon>
    </lineage>
</organism>
<evidence type="ECO:0000256" key="2">
    <source>
        <dbReference type="ARBA" id="ARBA00022741"/>
    </source>
</evidence>
<dbReference type="GO" id="GO:0019205">
    <property type="term" value="F:nucleobase-containing compound kinase activity"/>
    <property type="evidence" value="ECO:0007669"/>
    <property type="project" value="InterPro"/>
</dbReference>
<dbReference type="GO" id="GO:0006139">
    <property type="term" value="P:nucleobase-containing compound metabolic process"/>
    <property type="evidence" value="ECO:0007669"/>
    <property type="project" value="InterPro"/>
</dbReference>
<dbReference type="OrthoDB" id="439792at2759"/>
<dbReference type="eggNOG" id="KOG3078">
    <property type="taxonomic scope" value="Eukaryota"/>
</dbReference>
<dbReference type="GO" id="GO:0005524">
    <property type="term" value="F:ATP binding"/>
    <property type="evidence" value="ECO:0007669"/>
    <property type="project" value="InterPro"/>
</dbReference>
<dbReference type="PANTHER" id="PTHR23359">
    <property type="entry name" value="NUCLEOTIDE KINASE"/>
    <property type="match status" value="1"/>
</dbReference>